<dbReference type="PANTHER" id="PTHR43651">
    <property type="entry name" value="1,4-ALPHA-GLUCAN-BRANCHING ENZYME"/>
    <property type="match status" value="1"/>
</dbReference>
<dbReference type="Gene3D" id="2.60.40.1180">
    <property type="entry name" value="Golgi alpha-mannosidase II"/>
    <property type="match status" value="1"/>
</dbReference>
<protein>
    <recommendedName>
        <fullName evidence="1">Alpha-amylase/branching enzyme C-terminal all beta domain-containing protein</fullName>
    </recommendedName>
</protein>
<dbReference type="GO" id="GO:0043169">
    <property type="term" value="F:cation binding"/>
    <property type="evidence" value="ECO:0007669"/>
    <property type="project" value="InterPro"/>
</dbReference>
<reference evidence="2" key="1">
    <citation type="journal article" date="2022" name="Front. Genet.">
        <title>Chromosome-Scale Assembly of the Dendrobium nobile Genome Provides Insights Into the Molecular Mechanism of the Biosynthesis of the Medicinal Active Ingredient of Dendrobium.</title>
        <authorList>
            <person name="Xu Q."/>
            <person name="Niu S.-C."/>
            <person name="Li K.-L."/>
            <person name="Zheng P.-J."/>
            <person name="Zhang X.-J."/>
            <person name="Jia Y."/>
            <person name="Liu Y."/>
            <person name="Niu Y.-X."/>
            <person name="Yu L.-H."/>
            <person name="Chen D.-F."/>
            <person name="Zhang G.-Q."/>
        </authorList>
    </citation>
    <scope>NUCLEOTIDE SEQUENCE</scope>
    <source>
        <tissue evidence="2">Leaf</tissue>
    </source>
</reference>
<sequence>MSKQPLAFKISLPKFFPGPRRLCSLRSVPPAGCDSVARRPGLVRFMISRHQYISRKDEGDKMIIFERGDLVFVFNFHWSNSYFGYRVGCLKPGKYKVVLDSDDKLFGGFGRINPSAEYFSTEGKYDNRPHSFQVYAPSRTAVVYALTED</sequence>
<dbReference type="SUPFAM" id="SSF51011">
    <property type="entry name" value="Glycosyl hydrolase domain"/>
    <property type="match status" value="1"/>
</dbReference>
<dbReference type="GO" id="GO:0005982">
    <property type="term" value="P:starch metabolic process"/>
    <property type="evidence" value="ECO:0007669"/>
    <property type="project" value="TreeGrafter"/>
</dbReference>
<dbReference type="AlphaFoldDB" id="A0A8T3ALZ3"/>
<dbReference type="EMBL" id="JAGYWB010000016">
    <property type="protein sequence ID" value="KAI0496832.1"/>
    <property type="molecule type" value="Genomic_DNA"/>
</dbReference>
<dbReference type="Pfam" id="PF02806">
    <property type="entry name" value="Alpha-amylase_C"/>
    <property type="match status" value="1"/>
</dbReference>
<dbReference type="PANTHER" id="PTHR43651:SF3">
    <property type="entry name" value="1,4-ALPHA-GLUCAN-BRANCHING ENZYME"/>
    <property type="match status" value="1"/>
</dbReference>
<evidence type="ECO:0000313" key="2">
    <source>
        <dbReference type="EMBL" id="KAI0496832.1"/>
    </source>
</evidence>
<keyword evidence="3" id="KW-1185">Reference proteome</keyword>
<dbReference type="FunFam" id="2.60.40.1180:FF:000003">
    <property type="entry name" value="1,4-alpha-glucan-branching enzyme, chloroplastic/amyloplastic"/>
    <property type="match status" value="1"/>
</dbReference>
<evidence type="ECO:0000259" key="1">
    <source>
        <dbReference type="Pfam" id="PF02806"/>
    </source>
</evidence>
<proteinExistence type="predicted"/>
<accession>A0A8T3ALZ3</accession>
<evidence type="ECO:0000313" key="3">
    <source>
        <dbReference type="Proteomes" id="UP000829196"/>
    </source>
</evidence>
<feature type="domain" description="Alpha-amylase/branching enzyme C-terminal all beta" evidence="1">
    <location>
        <begin position="52"/>
        <end position="146"/>
    </location>
</feature>
<comment type="caution">
    <text evidence="2">The sequence shown here is derived from an EMBL/GenBank/DDBJ whole genome shotgun (WGS) entry which is preliminary data.</text>
</comment>
<dbReference type="Proteomes" id="UP000829196">
    <property type="component" value="Unassembled WGS sequence"/>
</dbReference>
<dbReference type="OrthoDB" id="196493at2759"/>
<gene>
    <name evidence="2" type="ORF">KFK09_023156</name>
</gene>
<dbReference type="InterPro" id="IPR013780">
    <property type="entry name" value="Glyco_hydro_b"/>
</dbReference>
<dbReference type="InterPro" id="IPR006048">
    <property type="entry name" value="A-amylase/branching_C"/>
</dbReference>
<organism evidence="2 3">
    <name type="scientific">Dendrobium nobile</name>
    <name type="common">Orchid</name>
    <dbReference type="NCBI Taxonomy" id="94219"/>
    <lineage>
        <taxon>Eukaryota</taxon>
        <taxon>Viridiplantae</taxon>
        <taxon>Streptophyta</taxon>
        <taxon>Embryophyta</taxon>
        <taxon>Tracheophyta</taxon>
        <taxon>Spermatophyta</taxon>
        <taxon>Magnoliopsida</taxon>
        <taxon>Liliopsida</taxon>
        <taxon>Asparagales</taxon>
        <taxon>Orchidaceae</taxon>
        <taxon>Epidendroideae</taxon>
        <taxon>Malaxideae</taxon>
        <taxon>Dendrobiinae</taxon>
        <taxon>Dendrobium</taxon>
    </lineage>
</organism>
<name>A0A8T3ALZ3_DENNO</name>
<dbReference type="GO" id="GO:0005737">
    <property type="term" value="C:cytoplasm"/>
    <property type="evidence" value="ECO:0007669"/>
    <property type="project" value="TreeGrafter"/>
</dbReference>
<dbReference type="GO" id="GO:0003844">
    <property type="term" value="F:1,4-alpha-glucan branching enzyme activity"/>
    <property type="evidence" value="ECO:0007669"/>
    <property type="project" value="TreeGrafter"/>
</dbReference>
<dbReference type="SMR" id="A0A8T3ALZ3"/>